<accession>A0ABV9TRV0</accession>
<proteinExistence type="predicted"/>
<feature type="transmembrane region" description="Helical" evidence="1">
    <location>
        <begin position="205"/>
        <end position="225"/>
    </location>
</feature>
<sequence length="286" mass="29591">MTALDVRPAGAAAAARGGTLVVYRWETAKLVRQVRTRLVALACVVAPFLFVAALEVQTTTPQDTLFGRWVHDSGFAVPLVVLGFAGQWALPALTSVVAGDIFACEDRHGTWRTILTRSRSRGQIFAGKTLAALTYAIAVTVLLGASSLLAGVLVVGHQPLVGLSGTLLAPGRATALVLASWASVLPPVLGFTGLGLLLSVAGRNGALGIGGPVVIGLVMQLGSMVDLPVPVRTLLLSTPFGTWHGLFADPPFRGPLLWGAAVSAGYLVLCVGGAYALLRRRDITGG</sequence>
<reference evidence="3" key="1">
    <citation type="journal article" date="2019" name="Int. J. Syst. Evol. Microbiol.">
        <title>The Global Catalogue of Microorganisms (GCM) 10K type strain sequencing project: providing services to taxonomists for standard genome sequencing and annotation.</title>
        <authorList>
            <consortium name="The Broad Institute Genomics Platform"/>
            <consortium name="The Broad Institute Genome Sequencing Center for Infectious Disease"/>
            <person name="Wu L."/>
            <person name="Ma J."/>
        </authorList>
    </citation>
    <scope>NUCLEOTIDE SEQUENCE [LARGE SCALE GENOMIC DNA]</scope>
    <source>
        <strain evidence="3">KLKA75</strain>
    </source>
</reference>
<dbReference type="Pfam" id="PF12730">
    <property type="entry name" value="ABC2_membrane_4"/>
    <property type="match status" value="1"/>
</dbReference>
<name>A0ABV9TRV0_9ACTN</name>
<protein>
    <submittedName>
        <fullName evidence="2">ABC transporter permease</fullName>
    </submittedName>
</protein>
<dbReference type="PANTHER" id="PTHR37305:SF1">
    <property type="entry name" value="MEMBRANE PROTEIN"/>
    <property type="match status" value="1"/>
</dbReference>
<evidence type="ECO:0000313" key="2">
    <source>
        <dbReference type="EMBL" id="MFC4906714.1"/>
    </source>
</evidence>
<organism evidence="2 3">
    <name type="scientific">Actinomadura gamaensis</name>
    <dbReference type="NCBI Taxonomy" id="1763541"/>
    <lineage>
        <taxon>Bacteria</taxon>
        <taxon>Bacillati</taxon>
        <taxon>Actinomycetota</taxon>
        <taxon>Actinomycetes</taxon>
        <taxon>Streptosporangiales</taxon>
        <taxon>Thermomonosporaceae</taxon>
        <taxon>Actinomadura</taxon>
    </lineage>
</organism>
<dbReference type="EMBL" id="JBHSIT010000001">
    <property type="protein sequence ID" value="MFC4906714.1"/>
    <property type="molecule type" value="Genomic_DNA"/>
</dbReference>
<feature type="transmembrane region" description="Helical" evidence="1">
    <location>
        <begin position="76"/>
        <end position="104"/>
    </location>
</feature>
<feature type="transmembrane region" description="Helical" evidence="1">
    <location>
        <begin position="175"/>
        <end position="198"/>
    </location>
</feature>
<keyword evidence="1" id="KW-0812">Transmembrane</keyword>
<evidence type="ECO:0000256" key="1">
    <source>
        <dbReference type="SAM" id="Phobius"/>
    </source>
</evidence>
<evidence type="ECO:0000313" key="3">
    <source>
        <dbReference type="Proteomes" id="UP001595872"/>
    </source>
</evidence>
<dbReference type="RefSeq" id="WP_378252395.1">
    <property type="nucleotide sequence ID" value="NZ_JBHSIT010000001.1"/>
</dbReference>
<gene>
    <name evidence="2" type="ORF">ACFPCY_05250</name>
</gene>
<comment type="caution">
    <text evidence="2">The sequence shown here is derived from an EMBL/GenBank/DDBJ whole genome shotgun (WGS) entry which is preliminary data.</text>
</comment>
<feature type="transmembrane region" description="Helical" evidence="1">
    <location>
        <begin position="256"/>
        <end position="278"/>
    </location>
</feature>
<feature type="transmembrane region" description="Helical" evidence="1">
    <location>
        <begin position="38"/>
        <end position="56"/>
    </location>
</feature>
<keyword evidence="1" id="KW-1133">Transmembrane helix</keyword>
<feature type="transmembrane region" description="Helical" evidence="1">
    <location>
        <begin position="125"/>
        <end position="155"/>
    </location>
</feature>
<dbReference type="PANTHER" id="PTHR37305">
    <property type="entry name" value="INTEGRAL MEMBRANE PROTEIN-RELATED"/>
    <property type="match status" value="1"/>
</dbReference>
<keyword evidence="3" id="KW-1185">Reference proteome</keyword>
<keyword evidence="1" id="KW-0472">Membrane</keyword>
<dbReference type="Proteomes" id="UP001595872">
    <property type="component" value="Unassembled WGS sequence"/>
</dbReference>